<evidence type="ECO:0000313" key="2">
    <source>
        <dbReference type="Proteomes" id="UP000789901"/>
    </source>
</evidence>
<sequence>MSTVSTNYRMNTGSSELTSVSSNTTLGAYITRPILAKEQLDFYYHVLRIVVENGLTFRFVNNYSTKLINARISDLLELQESVTIMFDSWKMCAVKKF</sequence>
<dbReference type="Proteomes" id="UP000789901">
    <property type="component" value="Unassembled WGS sequence"/>
</dbReference>
<dbReference type="EMBL" id="CAJVQB010006621">
    <property type="protein sequence ID" value="CAG8688353.1"/>
    <property type="molecule type" value="Genomic_DNA"/>
</dbReference>
<gene>
    <name evidence="1" type="ORF">GMARGA_LOCUS11346</name>
</gene>
<reference evidence="1 2" key="1">
    <citation type="submission" date="2021-06" db="EMBL/GenBank/DDBJ databases">
        <authorList>
            <person name="Kallberg Y."/>
            <person name="Tangrot J."/>
            <person name="Rosling A."/>
        </authorList>
    </citation>
    <scope>NUCLEOTIDE SEQUENCE [LARGE SCALE GENOMIC DNA]</scope>
    <source>
        <strain evidence="1 2">120-4 pot B 10/14</strain>
    </source>
</reference>
<accession>A0ABN7UVZ9</accession>
<protein>
    <submittedName>
        <fullName evidence="1">8780_t:CDS:1</fullName>
    </submittedName>
</protein>
<keyword evidence="2" id="KW-1185">Reference proteome</keyword>
<comment type="caution">
    <text evidence="1">The sequence shown here is derived from an EMBL/GenBank/DDBJ whole genome shotgun (WGS) entry which is preliminary data.</text>
</comment>
<name>A0ABN7UVZ9_GIGMA</name>
<proteinExistence type="predicted"/>
<organism evidence="1 2">
    <name type="scientific">Gigaspora margarita</name>
    <dbReference type="NCBI Taxonomy" id="4874"/>
    <lineage>
        <taxon>Eukaryota</taxon>
        <taxon>Fungi</taxon>
        <taxon>Fungi incertae sedis</taxon>
        <taxon>Mucoromycota</taxon>
        <taxon>Glomeromycotina</taxon>
        <taxon>Glomeromycetes</taxon>
        <taxon>Diversisporales</taxon>
        <taxon>Gigasporaceae</taxon>
        <taxon>Gigaspora</taxon>
    </lineage>
</organism>
<evidence type="ECO:0000313" key="1">
    <source>
        <dbReference type="EMBL" id="CAG8688353.1"/>
    </source>
</evidence>